<feature type="signal peptide" evidence="2">
    <location>
        <begin position="1"/>
        <end position="20"/>
    </location>
</feature>
<organism evidence="3 4">
    <name type="scientific">Alkalihalophilus pseudofirmus</name>
    <name type="common">Bacillus pseudofirmus</name>
    <dbReference type="NCBI Taxonomy" id="79885"/>
    <lineage>
        <taxon>Bacteria</taxon>
        <taxon>Bacillati</taxon>
        <taxon>Bacillota</taxon>
        <taxon>Bacilli</taxon>
        <taxon>Bacillales</taxon>
        <taxon>Bacillaceae</taxon>
        <taxon>Alkalihalophilus</taxon>
    </lineage>
</organism>
<dbReference type="RefSeq" id="WP_289235046.1">
    <property type="nucleotide sequence ID" value="NZ_CP117835.1"/>
</dbReference>
<protein>
    <submittedName>
        <fullName evidence="3">YusW family protein</fullName>
    </submittedName>
</protein>
<dbReference type="PROSITE" id="PS51257">
    <property type="entry name" value="PROKAR_LIPOPROTEIN"/>
    <property type="match status" value="1"/>
</dbReference>
<comment type="caution">
    <text evidence="3">The sequence shown here is derived from an EMBL/GenBank/DDBJ whole genome shotgun (WGS) entry which is preliminary data.</text>
</comment>
<dbReference type="InterPro" id="IPR025623">
    <property type="entry name" value="YusW"/>
</dbReference>
<dbReference type="Pfam" id="PF14039">
    <property type="entry name" value="YusW"/>
    <property type="match status" value="1"/>
</dbReference>
<proteinExistence type="predicted"/>
<dbReference type="AlphaFoldDB" id="A0AAJ2U3M6"/>
<sequence>MKKAKTILAGAFITSTIVLGACNTDQEVDNPAPEDQVEEEDNTMGDDTDDTMGDDDTTMGDDTDTDEDNDMGEDMGDMTEDEEPATTAFGFSTFELSVNYDEMGDNYDVTYEHDPDEVRAEIDDSVNDTQLEGDEAYTELETTFEEMELDSSMSEEEIIDAVVQGFGLDPNYDSLELTITWDDGTDLDIEHSQEDDTM</sequence>
<name>A0AAJ2U3M6_ALKPS</name>
<dbReference type="Proteomes" id="UP001285636">
    <property type="component" value="Unassembled WGS sequence"/>
</dbReference>
<evidence type="ECO:0000313" key="3">
    <source>
        <dbReference type="EMBL" id="MDV2886067.1"/>
    </source>
</evidence>
<keyword evidence="2" id="KW-0732">Signal</keyword>
<reference evidence="3" key="1">
    <citation type="submission" date="2023-10" db="EMBL/GenBank/DDBJ databases">
        <title>Screening of Alkalihalophilus pseudofirmusBZ-TG-HK211 and Its Alleviation of Salt Stress on Rapeseed Growth.</title>
        <authorList>
            <person name="Zhao B."/>
            <person name="Guo T."/>
        </authorList>
    </citation>
    <scope>NUCLEOTIDE SEQUENCE</scope>
    <source>
        <strain evidence="3">BZ-TG-HK211</strain>
    </source>
</reference>
<evidence type="ECO:0000256" key="2">
    <source>
        <dbReference type="SAM" id="SignalP"/>
    </source>
</evidence>
<feature type="compositionally biased region" description="Acidic residues" evidence="1">
    <location>
        <begin position="35"/>
        <end position="82"/>
    </location>
</feature>
<dbReference type="EMBL" id="JAWJAY010000002">
    <property type="protein sequence ID" value="MDV2886067.1"/>
    <property type="molecule type" value="Genomic_DNA"/>
</dbReference>
<feature type="chain" id="PRO_5042517062" evidence="2">
    <location>
        <begin position="21"/>
        <end position="198"/>
    </location>
</feature>
<accession>A0AAJ2U3M6</accession>
<evidence type="ECO:0000256" key="1">
    <source>
        <dbReference type="SAM" id="MobiDB-lite"/>
    </source>
</evidence>
<evidence type="ECO:0000313" key="4">
    <source>
        <dbReference type="Proteomes" id="UP001285636"/>
    </source>
</evidence>
<feature type="region of interest" description="Disordered" evidence="1">
    <location>
        <begin position="24"/>
        <end position="82"/>
    </location>
</feature>
<gene>
    <name evidence="3" type="ORF">RYX45_12825</name>
</gene>